<feature type="chain" id="PRO_5039235186" evidence="2">
    <location>
        <begin position="21"/>
        <end position="281"/>
    </location>
</feature>
<organism evidence="3 4">
    <name type="scientific">Nocardia camponoti</name>
    <dbReference type="NCBI Taxonomy" id="1616106"/>
    <lineage>
        <taxon>Bacteria</taxon>
        <taxon>Bacillati</taxon>
        <taxon>Actinomycetota</taxon>
        <taxon>Actinomycetes</taxon>
        <taxon>Mycobacteriales</taxon>
        <taxon>Nocardiaceae</taxon>
        <taxon>Nocardia</taxon>
    </lineage>
</organism>
<feature type="region of interest" description="Disordered" evidence="1">
    <location>
        <begin position="24"/>
        <end position="91"/>
    </location>
</feature>
<name>A0A917QR11_9NOCA</name>
<reference evidence="3" key="2">
    <citation type="submission" date="2020-09" db="EMBL/GenBank/DDBJ databases">
        <authorList>
            <person name="Sun Q."/>
            <person name="Zhou Y."/>
        </authorList>
    </citation>
    <scope>NUCLEOTIDE SEQUENCE</scope>
    <source>
        <strain evidence="3">CGMCC 4.7278</strain>
    </source>
</reference>
<keyword evidence="4" id="KW-1185">Reference proteome</keyword>
<dbReference type="PROSITE" id="PS51257">
    <property type="entry name" value="PROKAR_LIPOPROTEIN"/>
    <property type="match status" value="1"/>
</dbReference>
<proteinExistence type="predicted"/>
<dbReference type="AlphaFoldDB" id="A0A917QR11"/>
<reference evidence="3" key="1">
    <citation type="journal article" date="2014" name="Int. J. Syst. Evol. Microbiol.">
        <title>Complete genome sequence of Corynebacterium casei LMG S-19264T (=DSM 44701T), isolated from a smear-ripened cheese.</title>
        <authorList>
            <consortium name="US DOE Joint Genome Institute (JGI-PGF)"/>
            <person name="Walter F."/>
            <person name="Albersmeier A."/>
            <person name="Kalinowski J."/>
            <person name="Ruckert C."/>
        </authorList>
    </citation>
    <scope>NUCLEOTIDE SEQUENCE</scope>
    <source>
        <strain evidence="3">CGMCC 4.7278</strain>
    </source>
</reference>
<dbReference type="RefSeq" id="WP_188830665.1">
    <property type="nucleotide sequence ID" value="NZ_BMMW01000004.1"/>
</dbReference>
<protein>
    <submittedName>
        <fullName evidence="3">Uncharacterized protein</fullName>
    </submittedName>
</protein>
<feature type="compositionally biased region" description="Low complexity" evidence="1">
    <location>
        <begin position="50"/>
        <end position="63"/>
    </location>
</feature>
<feature type="compositionally biased region" description="Polar residues" evidence="1">
    <location>
        <begin position="24"/>
        <end position="40"/>
    </location>
</feature>
<gene>
    <name evidence="3" type="ORF">GCM10011591_41300</name>
</gene>
<sequence>MRKIRYVGVAAVLCALVAGCDGETSSGGVTALPPTTSQTAAPGVSVVTEPPGTTANPGGPANPETSGTVAPSTAPKPPEPSTTTTSPVVVPPGPATNVVSLVAVDNSGKAINGFSIVQPDPIGDIDCKYVAGSRSATTAGVVECGASAQAANVCWIAPDKASLLCADDPWQRGVRRWTVQAPPVAAAAQSANPEPWALELADGRHCRIRVGGAWGGRSDGLVGAYSCDGHDVVLQMPDAATAMNKSNPAWTVQVGELGAGAPDLPAPKTIQVRTAYFAAAS</sequence>
<evidence type="ECO:0000313" key="3">
    <source>
        <dbReference type="EMBL" id="GGK64804.1"/>
    </source>
</evidence>
<keyword evidence="2" id="KW-0732">Signal</keyword>
<feature type="signal peptide" evidence="2">
    <location>
        <begin position="1"/>
        <end position="20"/>
    </location>
</feature>
<evidence type="ECO:0000256" key="2">
    <source>
        <dbReference type="SAM" id="SignalP"/>
    </source>
</evidence>
<evidence type="ECO:0000256" key="1">
    <source>
        <dbReference type="SAM" id="MobiDB-lite"/>
    </source>
</evidence>
<dbReference type="Proteomes" id="UP000612956">
    <property type="component" value="Unassembled WGS sequence"/>
</dbReference>
<dbReference type="EMBL" id="BMMW01000004">
    <property type="protein sequence ID" value="GGK64804.1"/>
    <property type="molecule type" value="Genomic_DNA"/>
</dbReference>
<comment type="caution">
    <text evidence="3">The sequence shown here is derived from an EMBL/GenBank/DDBJ whole genome shotgun (WGS) entry which is preliminary data.</text>
</comment>
<evidence type="ECO:0000313" key="4">
    <source>
        <dbReference type="Proteomes" id="UP000612956"/>
    </source>
</evidence>
<accession>A0A917QR11</accession>